<dbReference type="STRING" id="47427.A0A2H3CER8"/>
<dbReference type="OrthoDB" id="26679at2759"/>
<dbReference type="InParanoid" id="A0A2H3CER8"/>
<feature type="non-terminal residue" evidence="2">
    <location>
        <position position="76"/>
    </location>
</feature>
<name>A0A2H3CER8_ARMGA</name>
<dbReference type="OMA" id="GLEGWCI"/>
<dbReference type="Pfam" id="PF07534">
    <property type="entry name" value="TLD"/>
    <property type="match status" value="1"/>
</dbReference>
<gene>
    <name evidence="2" type="ORF">ARMGADRAFT_867628</name>
</gene>
<feature type="non-terminal residue" evidence="2">
    <location>
        <position position="1"/>
    </location>
</feature>
<evidence type="ECO:0000313" key="2">
    <source>
        <dbReference type="EMBL" id="PBK81555.1"/>
    </source>
</evidence>
<dbReference type="InterPro" id="IPR006571">
    <property type="entry name" value="TLDc_dom"/>
</dbReference>
<keyword evidence="3" id="KW-1185">Reference proteome</keyword>
<organism evidence="2 3">
    <name type="scientific">Armillaria gallica</name>
    <name type="common">Bulbous honey fungus</name>
    <name type="synonym">Armillaria bulbosa</name>
    <dbReference type="NCBI Taxonomy" id="47427"/>
    <lineage>
        <taxon>Eukaryota</taxon>
        <taxon>Fungi</taxon>
        <taxon>Dikarya</taxon>
        <taxon>Basidiomycota</taxon>
        <taxon>Agaricomycotina</taxon>
        <taxon>Agaricomycetes</taxon>
        <taxon>Agaricomycetidae</taxon>
        <taxon>Agaricales</taxon>
        <taxon>Marasmiineae</taxon>
        <taxon>Physalacriaceae</taxon>
        <taxon>Armillaria</taxon>
    </lineage>
</organism>
<evidence type="ECO:0000259" key="1">
    <source>
        <dbReference type="Pfam" id="PF07534"/>
    </source>
</evidence>
<accession>A0A2H3CER8</accession>
<reference evidence="3" key="1">
    <citation type="journal article" date="2017" name="Nat. Ecol. Evol.">
        <title>Genome expansion and lineage-specific genetic innovations in the forest pathogenic fungi Armillaria.</title>
        <authorList>
            <person name="Sipos G."/>
            <person name="Prasanna A.N."/>
            <person name="Walter M.C."/>
            <person name="O'Connor E."/>
            <person name="Balint B."/>
            <person name="Krizsan K."/>
            <person name="Kiss B."/>
            <person name="Hess J."/>
            <person name="Varga T."/>
            <person name="Slot J."/>
            <person name="Riley R."/>
            <person name="Boka B."/>
            <person name="Rigling D."/>
            <person name="Barry K."/>
            <person name="Lee J."/>
            <person name="Mihaltcheva S."/>
            <person name="LaButti K."/>
            <person name="Lipzen A."/>
            <person name="Waldron R."/>
            <person name="Moloney N.M."/>
            <person name="Sperisen C."/>
            <person name="Kredics L."/>
            <person name="Vagvoelgyi C."/>
            <person name="Patrignani A."/>
            <person name="Fitzpatrick D."/>
            <person name="Nagy I."/>
            <person name="Doyle S."/>
            <person name="Anderson J.B."/>
            <person name="Grigoriev I.V."/>
            <person name="Gueldener U."/>
            <person name="Muensterkoetter M."/>
            <person name="Nagy L.G."/>
        </authorList>
    </citation>
    <scope>NUCLEOTIDE SEQUENCE [LARGE SCALE GENOMIC DNA]</scope>
    <source>
        <strain evidence="3">Ar21-2</strain>
    </source>
</reference>
<proteinExistence type="predicted"/>
<feature type="domain" description="TLDc" evidence="1">
    <location>
        <begin position="1"/>
        <end position="74"/>
    </location>
</feature>
<dbReference type="Proteomes" id="UP000217790">
    <property type="component" value="Unassembled WGS sequence"/>
</dbReference>
<evidence type="ECO:0000313" key="3">
    <source>
        <dbReference type="Proteomes" id="UP000217790"/>
    </source>
</evidence>
<dbReference type="EMBL" id="KZ293728">
    <property type="protein sequence ID" value="PBK81555.1"/>
    <property type="molecule type" value="Genomic_DNA"/>
</dbReference>
<protein>
    <recommendedName>
        <fullName evidence="1">TLDc domain-containing protein</fullName>
    </recommendedName>
</protein>
<dbReference type="AlphaFoldDB" id="A0A2H3CER8"/>
<sequence length="76" mass="8182">VYKTMGRKDYIALCEPDCLSFGGRDGSCWLYVDKSLLEGSLAQCLTFGNDVLCSLGRMCAGGAALFECVGLEGWCI</sequence>